<dbReference type="InterPro" id="IPR000909">
    <property type="entry name" value="PLipase_C_PInositol-sp_X_dom"/>
</dbReference>
<evidence type="ECO:0000256" key="6">
    <source>
        <dbReference type="ARBA" id="ARBA00022837"/>
    </source>
</evidence>
<evidence type="ECO:0000256" key="13">
    <source>
        <dbReference type="PIRSR" id="PIRSR628391-3"/>
    </source>
</evidence>
<feature type="binding site" evidence="13">
    <location>
        <position position="803"/>
    </location>
    <ligand>
        <name>Ca(2+)</name>
        <dbReference type="ChEBI" id="CHEBI:29108"/>
        <label>5</label>
    </ligand>
</feature>
<dbReference type="SMART" id="SM00239">
    <property type="entry name" value="C2"/>
    <property type="match status" value="1"/>
</dbReference>
<dbReference type="FunFam" id="1.10.238.10:FF:000071">
    <property type="entry name" value="Phosphoinositide phospholipase C"/>
    <property type="match status" value="1"/>
</dbReference>
<dbReference type="InterPro" id="IPR018247">
    <property type="entry name" value="EF_Hand_1_Ca_BS"/>
</dbReference>
<keyword evidence="5 15" id="KW-0378">Hydrolase</keyword>
<dbReference type="GO" id="GO:0004435">
    <property type="term" value="F:phosphatidylinositol-4,5-bisphosphate phospholipase C activity"/>
    <property type="evidence" value="ECO:0007669"/>
    <property type="project" value="UniProtKB-EC"/>
</dbReference>
<feature type="active site" evidence="11">
    <location>
        <position position="455"/>
    </location>
</feature>
<dbReference type="InterPro" id="IPR011992">
    <property type="entry name" value="EF-hand-dom_pair"/>
</dbReference>
<dbReference type="PROSITE" id="PS00018">
    <property type="entry name" value="EF_HAND_1"/>
    <property type="match status" value="2"/>
</dbReference>
<feature type="binding site" evidence="13">
    <location>
        <position position="748"/>
    </location>
    <ligand>
        <name>Ca(2+)</name>
        <dbReference type="ChEBI" id="CHEBI:29108"/>
        <label>4</label>
    </ligand>
</feature>
<keyword evidence="8 15" id="KW-0443">Lipid metabolism</keyword>
<evidence type="ECO:0000256" key="12">
    <source>
        <dbReference type="PIRSR" id="PIRSR628391-2"/>
    </source>
</evidence>
<keyword evidence="14" id="KW-0325">Glycoprotein</keyword>
<keyword evidence="21" id="KW-1185">Reference proteome</keyword>
<dbReference type="PROSITE" id="PS50003">
    <property type="entry name" value="PH_DOMAIN"/>
    <property type="match status" value="1"/>
</dbReference>
<dbReference type="PROSITE" id="PS50007">
    <property type="entry name" value="PIPLC_X_DOMAIN"/>
    <property type="match status" value="1"/>
</dbReference>
<feature type="binding site" evidence="13">
    <location>
        <position position="440"/>
    </location>
    <ligand>
        <name>Ca(2+)</name>
        <dbReference type="ChEBI" id="CHEBI:29108"/>
        <label>3</label>
        <note>catalytic</note>
    </ligand>
</feature>
<evidence type="ECO:0000256" key="1">
    <source>
        <dbReference type="ARBA" id="ARBA00012368"/>
    </source>
</evidence>
<dbReference type="Pfam" id="PF16457">
    <property type="entry name" value="PH_12"/>
    <property type="match status" value="1"/>
</dbReference>
<evidence type="ECO:0000256" key="2">
    <source>
        <dbReference type="ARBA" id="ARBA00022553"/>
    </source>
</evidence>
<evidence type="ECO:0000256" key="7">
    <source>
        <dbReference type="ARBA" id="ARBA00022963"/>
    </source>
</evidence>
<keyword evidence="2" id="KW-0597">Phosphoprotein</keyword>
<dbReference type="Pfam" id="PF09279">
    <property type="entry name" value="EF-hand_like"/>
    <property type="match status" value="1"/>
</dbReference>
<feature type="binding site" evidence="13">
    <location>
        <position position="801"/>
    </location>
    <ligand>
        <name>Ca(2+)</name>
        <dbReference type="ChEBI" id="CHEBI:29108"/>
        <label>5</label>
    </ligand>
</feature>
<dbReference type="CDD" id="cd00275">
    <property type="entry name" value="C2_PLC_like"/>
    <property type="match status" value="1"/>
</dbReference>
<evidence type="ECO:0000313" key="21">
    <source>
        <dbReference type="Proteomes" id="UP000324091"/>
    </source>
</evidence>
<evidence type="ECO:0000256" key="15">
    <source>
        <dbReference type="RuleBase" id="RU361133"/>
    </source>
</evidence>
<dbReference type="EMBL" id="RHFK02000009">
    <property type="protein sequence ID" value="TWW70942.1"/>
    <property type="molecule type" value="Genomic_DNA"/>
</dbReference>
<feature type="domain" description="EF-hand" evidence="19">
    <location>
        <begin position="213"/>
        <end position="248"/>
    </location>
</feature>
<name>A0A5C6NTV8_9TELE</name>
<dbReference type="AlphaFoldDB" id="A0A5C6NTV8"/>
<feature type="domain" description="C2" evidence="17">
    <location>
        <begin position="703"/>
        <end position="832"/>
    </location>
</feature>
<evidence type="ECO:0000256" key="10">
    <source>
        <dbReference type="ARBA" id="ARBA00023674"/>
    </source>
</evidence>
<dbReference type="PROSITE" id="PS50222">
    <property type="entry name" value="EF_HAND_2"/>
    <property type="match status" value="1"/>
</dbReference>
<feature type="domain" description="PH" evidence="16">
    <location>
        <begin position="96"/>
        <end position="203"/>
    </location>
</feature>
<comment type="caution">
    <text evidence="20">The sequence shown here is derived from an EMBL/GenBank/DDBJ whole genome shotgun (WGS) entry which is preliminary data.</text>
</comment>
<dbReference type="SUPFAM" id="SSF50729">
    <property type="entry name" value="PH domain-like"/>
    <property type="match status" value="1"/>
</dbReference>
<dbReference type="Pfam" id="PF00168">
    <property type="entry name" value="C2"/>
    <property type="match status" value="1"/>
</dbReference>
<evidence type="ECO:0000313" key="20">
    <source>
        <dbReference type="EMBL" id="TWW70942.1"/>
    </source>
</evidence>
<dbReference type="InterPro" id="IPR000008">
    <property type="entry name" value="C2_dom"/>
</dbReference>
<evidence type="ECO:0000256" key="9">
    <source>
        <dbReference type="ARBA" id="ARBA00023224"/>
    </source>
</evidence>
<dbReference type="FunFam" id="2.30.29.30:FF:000088">
    <property type="entry name" value="Phosphoinositide phospholipase C"/>
    <property type="match status" value="1"/>
</dbReference>
<evidence type="ECO:0000259" key="19">
    <source>
        <dbReference type="PROSITE" id="PS50222"/>
    </source>
</evidence>
<evidence type="ECO:0000256" key="5">
    <source>
        <dbReference type="ARBA" id="ARBA00022801"/>
    </source>
</evidence>
<dbReference type="SMART" id="SM00148">
    <property type="entry name" value="PLCXc"/>
    <property type="match status" value="1"/>
</dbReference>
<evidence type="ECO:0000256" key="14">
    <source>
        <dbReference type="PIRSR" id="PIRSR628391-4"/>
    </source>
</evidence>
<dbReference type="GO" id="GO:0005886">
    <property type="term" value="C:plasma membrane"/>
    <property type="evidence" value="ECO:0007669"/>
    <property type="project" value="TreeGrafter"/>
</dbReference>
<feature type="binding site" evidence="12">
    <location>
        <position position="540"/>
    </location>
    <ligand>
        <name>substrate</name>
    </ligand>
</feature>
<organism evidence="20 21">
    <name type="scientific">Takifugu flavidus</name>
    <name type="common">sansaifugu</name>
    <dbReference type="NCBI Taxonomy" id="433684"/>
    <lineage>
        <taxon>Eukaryota</taxon>
        <taxon>Metazoa</taxon>
        <taxon>Chordata</taxon>
        <taxon>Craniata</taxon>
        <taxon>Vertebrata</taxon>
        <taxon>Euteleostomi</taxon>
        <taxon>Actinopterygii</taxon>
        <taxon>Neopterygii</taxon>
        <taxon>Teleostei</taxon>
        <taxon>Neoteleostei</taxon>
        <taxon>Acanthomorphata</taxon>
        <taxon>Eupercaria</taxon>
        <taxon>Tetraodontiformes</taxon>
        <taxon>Tetradontoidea</taxon>
        <taxon>Tetraodontidae</taxon>
        <taxon>Takifugu</taxon>
    </lineage>
</organism>
<dbReference type="InterPro" id="IPR001711">
    <property type="entry name" value="PLipase_C_Pinositol-sp_Y"/>
</dbReference>
<dbReference type="Gene3D" id="3.20.20.190">
    <property type="entry name" value="Phosphatidylinositol (PI) phosphodiesterase"/>
    <property type="match status" value="1"/>
</dbReference>
<dbReference type="Gene3D" id="1.10.238.10">
    <property type="entry name" value="EF-hand"/>
    <property type="match status" value="2"/>
</dbReference>
<proteinExistence type="predicted"/>
<dbReference type="FunFam" id="2.60.40.150:FF:000058">
    <property type="entry name" value="Phosphoinositide phospholipase C"/>
    <property type="match status" value="1"/>
</dbReference>
<comment type="catalytic activity">
    <reaction evidence="10">
        <text>a 1,2-diacyl-sn-glycero-3-phospho-(1D-myo-inositol-4,5-bisphosphate) + H2O = 1D-myo-inositol 1,4,5-trisphosphate + a 1,2-diacyl-sn-glycerol + H(+)</text>
        <dbReference type="Rhea" id="RHEA:33179"/>
        <dbReference type="ChEBI" id="CHEBI:15377"/>
        <dbReference type="ChEBI" id="CHEBI:15378"/>
        <dbReference type="ChEBI" id="CHEBI:17815"/>
        <dbReference type="ChEBI" id="CHEBI:58456"/>
        <dbReference type="ChEBI" id="CHEBI:203600"/>
        <dbReference type="EC" id="3.1.4.11"/>
    </reaction>
    <physiologicalReaction direction="left-to-right" evidence="10">
        <dbReference type="Rhea" id="RHEA:33180"/>
    </physiologicalReaction>
</comment>
<feature type="binding site" evidence="12">
    <location>
        <begin position="105"/>
        <end position="132"/>
    </location>
    <ligand>
        <name>substrate</name>
    </ligand>
</feature>
<accession>A0A5C6NTV8</accession>
<evidence type="ECO:0000256" key="8">
    <source>
        <dbReference type="ARBA" id="ARBA00023098"/>
    </source>
</evidence>
<dbReference type="PROSITE" id="PS50004">
    <property type="entry name" value="C2"/>
    <property type="match status" value="1"/>
</dbReference>
<dbReference type="SUPFAM" id="SSF49562">
    <property type="entry name" value="C2 domain (Calcium/lipid-binding domain, CaLB)"/>
    <property type="match status" value="1"/>
</dbReference>
<dbReference type="SUPFAM" id="SSF47473">
    <property type="entry name" value="EF-hand"/>
    <property type="match status" value="1"/>
</dbReference>
<dbReference type="CDD" id="cd13363">
    <property type="entry name" value="PH_PLC_delta"/>
    <property type="match status" value="1"/>
</dbReference>
<protein>
    <recommendedName>
        <fullName evidence="1 15">Phosphoinositide phospholipase C</fullName>
        <ecNumber evidence="1 15">3.1.4.11</ecNumber>
    </recommendedName>
</protein>
<dbReference type="PANTHER" id="PTHR10336:SF210">
    <property type="entry name" value="1-PHOSPHATIDYLINOSITOL 4,5-BISPHOSPHATE PHOSPHODIESTERASE DELTA-1"/>
    <property type="match status" value="1"/>
</dbReference>
<feature type="binding site" evidence="13">
    <location>
        <position position="746"/>
    </location>
    <ligand>
        <name>Ca(2+)</name>
        <dbReference type="ChEBI" id="CHEBI:29108"/>
        <label>4</label>
    </ligand>
</feature>
<dbReference type="Pfam" id="PF00388">
    <property type="entry name" value="PI-PLC-X"/>
    <property type="match status" value="1"/>
</dbReference>
<dbReference type="FunFam" id="3.20.20.190:FF:000022">
    <property type="entry name" value="Phosphoinositide phospholipase C"/>
    <property type="match status" value="1"/>
</dbReference>
<dbReference type="InterPro" id="IPR046975">
    <property type="entry name" value="PLC-delta1_EF"/>
</dbReference>
<dbReference type="Gene3D" id="2.60.40.150">
    <property type="entry name" value="C2 domain"/>
    <property type="match status" value="1"/>
</dbReference>
<dbReference type="GO" id="GO:0035556">
    <property type="term" value="P:intracellular signal transduction"/>
    <property type="evidence" value="ECO:0007669"/>
    <property type="project" value="InterPro"/>
</dbReference>
<feature type="glycosylation site" description="O-linked (GlcNAc) serine" evidence="14">
    <location>
        <position position="264"/>
    </location>
</feature>
<keyword evidence="6 13" id="KW-0106">Calcium</keyword>
<feature type="active site" evidence="11">
    <location>
        <position position="410"/>
    </location>
</feature>
<dbReference type="GO" id="GO:0005509">
    <property type="term" value="F:calcium ion binding"/>
    <property type="evidence" value="ECO:0007669"/>
    <property type="project" value="InterPro"/>
</dbReference>
<dbReference type="InterPro" id="IPR015359">
    <property type="entry name" value="PLC_EF-hand-like"/>
</dbReference>
<feature type="binding site" evidence="13">
    <location>
        <position position="802"/>
    </location>
    <ligand>
        <name>Ca(2+)</name>
        <dbReference type="ChEBI" id="CHEBI:29108"/>
        <label>5</label>
    </ligand>
</feature>
<dbReference type="InterPro" id="IPR039504">
    <property type="entry name" value="PLC-delta3_EF-hand"/>
</dbReference>
<evidence type="ECO:0000256" key="3">
    <source>
        <dbReference type="ARBA" id="ARBA00022723"/>
    </source>
</evidence>
<dbReference type="InterPro" id="IPR035892">
    <property type="entry name" value="C2_domain_sf"/>
</dbReference>
<feature type="binding site" evidence="13">
    <location>
        <position position="489"/>
    </location>
    <ligand>
        <name>Ca(2+)</name>
        <dbReference type="ChEBI" id="CHEBI:29108"/>
        <label>3</label>
        <note>catalytic</note>
    </ligand>
</feature>
<keyword evidence="3 13" id="KW-0479">Metal-binding</keyword>
<dbReference type="EC" id="3.1.4.11" evidence="1 15"/>
<dbReference type="Pfam" id="PF14788">
    <property type="entry name" value="EF-hand_10"/>
    <property type="match status" value="1"/>
</dbReference>
<feature type="binding site" evidence="12">
    <location>
        <position position="616"/>
    </location>
    <ligand>
        <name>substrate</name>
    </ligand>
</feature>
<dbReference type="SMART" id="SM00233">
    <property type="entry name" value="PH"/>
    <property type="match status" value="1"/>
</dbReference>
<dbReference type="SMART" id="SM00149">
    <property type="entry name" value="PLCYc"/>
    <property type="match status" value="1"/>
</dbReference>
<evidence type="ECO:0000256" key="11">
    <source>
        <dbReference type="PIRSR" id="PIRSR628391-1"/>
    </source>
</evidence>
<dbReference type="InterPro" id="IPR028391">
    <property type="entry name" value="PLC-delta1_cat"/>
</dbReference>
<dbReference type="InterPro" id="IPR001849">
    <property type="entry name" value="PH_domain"/>
</dbReference>
<feature type="binding site" evidence="13">
    <location>
        <position position="772"/>
    </location>
    <ligand>
        <name>Ca(2+)</name>
        <dbReference type="ChEBI" id="CHEBI:29108"/>
        <label>4</label>
    </ligand>
</feature>
<feature type="binding site" evidence="12">
    <location>
        <position position="538"/>
    </location>
    <ligand>
        <name>substrate</name>
    </ligand>
</feature>
<evidence type="ECO:0000256" key="4">
    <source>
        <dbReference type="ARBA" id="ARBA00022737"/>
    </source>
</evidence>
<dbReference type="PROSITE" id="PS50008">
    <property type="entry name" value="PIPLC_Y_DOMAIN"/>
    <property type="match status" value="1"/>
</dbReference>
<dbReference type="InterPro" id="IPR002048">
    <property type="entry name" value="EF_hand_dom"/>
</dbReference>
<feature type="binding site" evidence="12">
    <location>
        <position position="643"/>
    </location>
    <ligand>
        <name>substrate</name>
    </ligand>
</feature>
<dbReference type="Proteomes" id="UP000324091">
    <property type="component" value="Chromosome 17"/>
</dbReference>
<dbReference type="SMART" id="SM00054">
    <property type="entry name" value="EFh"/>
    <property type="match status" value="2"/>
</dbReference>
<dbReference type="Gene3D" id="2.30.29.30">
    <property type="entry name" value="Pleckstrin-homology domain (PH domain)/Phosphotyrosine-binding domain (PTB)"/>
    <property type="match status" value="1"/>
</dbReference>
<feature type="domain" description="PI-PLC Y-box" evidence="18">
    <location>
        <begin position="587"/>
        <end position="703"/>
    </location>
</feature>
<feature type="binding site" evidence="13">
    <location>
        <position position="442"/>
    </location>
    <ligand>
        <name>Ca(2+)</name>
        <dbReference type="ChEBI" id="CHEBI:29108"/>
        <label>3</label>
        <note>catalytic</note>
    </ligand>
</feature>
<comment type="cofactor">
    <cofactor evidence="13">
        <name>Ca(2+)</name>
        <dbReference type="ChEBI" id="CHEBI:29108"/>
    </cofactor>
    <text evidence="13">Binds 3 Ca(2+) ions per subunit. Two of the Ca(2+) ions are bound to the C2 domain.</text>
</comment>
<keyword evidence="7 15" id="KW-0442">Lipid degradation</keyword>
<keyword evidence="9" id="KW-0807">Transducer</keyword>
<dbReference type="GO" id="GO:0016042">
    <property type="term" value="P:lipid catabolic process"/>
    <property type="evidence" value="ECO:0007669"/>
    <property type="project" value="UniProtKB-KW"/>
</dbReference>
<reference evidence="20 21" key="1">
    <citation type="submission" date="2019-04" db="EMBL/GenBank/DDBJ databases">
        <title>Chromosome genome assembly for Takifugu flavidus.</title>
        <authorList>
            <person name="Xiao S."/>
        </authorList>
    </citation>
    <scope>NUCLEOTIDE SEQUENCE [LARGE SCALE GENOMIC DNA]</scope>
    <source>
        <strain evidence="20">HTHZ2018</strain>
        <tissue evidence="20">Muscle</tissue>
    </source>
</reference>
<dbReference type="PANTHER" id="PTHR10336">
    <property type="entry name" value="PHOSPHOINOSITIDE-SPECIFIC PHOSPHOLIPASE C FAMILY PROTEIN"/>
    <property type="match status" value="1"/>
</dbReference>
<dbReference type="InterPro" id="IPR017946">
    <property type="entry name" value="PLC-like_Pdiesterase_TIM-brl"/>
</dbReference>
<dbReference type="InterPro" id="IPR001192">
    <property type="entry name" value="PI-PLC_fam"/>
</dbReference>
<evidence type="ECO:0000259" key="17">
    <source>
        <dbReference type="PROSITE" id="PS50004"/>
    </source>
</evidence>
<evidence type="ECO:0000259" key="16">
    <source>
        <dbReference type="PROSITE" id="PS50003"/>
    </source>
</evidence>
<feature type="binding site" evidence="13">
    <location>
        <position position="411"/>
    </location>
    <ligand>
        <name>Ca(2+)</name>
        <dbReference type="ChEBI" id="CHEBI:29108"/>
        <label>3</label>
        <note>catalytic</note>
    </ligand>
</feature>
<keyword evidence="4" id="KW-0677">Repeat</keyword>
<dbReference type="CDD" id="cd16217">
    <property type="entry name" value="EFh_PI-PLCdelta1"/>
    <property type="match status" value="1"/>
</dbReference>
<dbReference type="InterPro" id="IPR011993">
    <property type="entry name" value="PH-like_dom_sf"/>
</dbReference>
<evidence type="ECO:0000259" key="18">
    <source>
        <dbReference type="PROSITE" id="PS50008"/>
    </source>
</evidence>
<dbReference type="Pfam" id="PF00387">
    <property type="entry name" value="PI-PLC-Y"/>
    <property type="match status" value="1"/>
</dbReference>
<dbReference type="PRINTS" id="PR00390">
    <property type="entry name" value="PHPHLIPASEC"/>
</dbReference>
<gene>
    <name evidence="20" type="ORF">D4764_17G0004250</name>
</gene>
<sequence>MPVDPPCEGVCVCLGGKSTLYLPPTTQRTDETAVAYLLFILTCWIPQRNTHAAMSCLHKRPKRSEEEERAFQEHVKKVAQENGKRLGLEGDTDVQFLLLGGELVKVRSTSWKKMRFFKLQEDCKTIWHESHKKFKRNQTFSVDEIDSMRLGRQSEGLNKHTHPVDEAQCFSIIFKGRKKNLDLMAPNGEVARKWVNGIEKIMNNMRNLNHVQKSEHWIINCMRKADKNEDNKMTLKELKHFLRQINVEVDDVYAEEIFKKCDESNSGSLEGSEIEHFYNLLTQREEINVIYDKYAATEGQMSSKDLLNFLLNEQREQVNLHDAVRLIEKYEVDQTGRFHLGTRSSGGGCPGPYLRICLFFSPAKQRKHMTKDGFLMYLHQDEGCILNPAHKHIYQDMHQPLNHYFISSSHNTYLMEDQLKGPSSTEAYIKALMKSCRCVELDCWDGPNGEPIIYHGYTITSKVLFRDVIKAIKDYAFKTSQYPVILSLENHCTVDQQKLMAHHLISILGGALLTKPLGNSMPSNFPSPEALKGRFLIKGKRLNKLDDAFNNILIEDGTVSEEDEAADSENGQKGKSKKSKIKLAKELSDIVIYCKSVHFSGFEHARDSQAFYEMSSFKESKAFNLADSSATAYIHHNMDKLSRIYPAGSRTDSSNYNPVPMWNVGCQIVALNFQTPSKEMQINQGRFLPNGFCGYILKPEFMRNPSSQFDPNKLTHGPWLKRKTFHVMVISAQQLPKLNKDKPKSIVDPLVRVELYGVPADNASKETHYISNNGFNPMWNHRFQFDVHVPELAMVRFVVEDYDSTSQNDLIGQYCLPLTSIQNGYRHVPLLTKRGDIISSAGLFLNLMLIDVK</sequence>
<dbReference type="CDD" id="cd08593">
    <property type="entry name" value="PI-PLCc_delta"/>
    <property type="match status" value="1"/>
</dbReference>
<dbReference type="SUPFAM" id="SSF51695">
    <property type="entry name" value="PLC-like phosphodiesterases"/>
    <property type="match status" value="1"/>
</dbReference>